<dbReference type="Proteomes" id="UP001562425">
    <property type="component" value="Unassembled WGS sequence"/>
</dbReference>
<organism evidence="1 2">
    <name type="scientific">Culex pipiens pipiens</name>
    <name type="common">Northern house mosquito</name>
    <dbReference type="NCBI Taxonomy" id="38569"/>
    <lineage>
        <taxon>Eukaryota</taxon>
        <taxon>Metazoa</taxon>
        <taxon>Ecdysozoa</taxon>
        <taxon>Arthropoda</taxon>
        <taxon>Hexapoda</taxon>
        <taxon>Insecta</taxon>
        <taxon>Pterygota</taxon>
        <taxon>Neoptera</taxon>
        <taxon>Endopterygota</taxon>
        <taxon>Diptera</taxon>
        <taxon>Nematocera</taxon>
        <taxon>Culicoidea</taxon>
        <taxon>Culicidae</taxon>
        <taxon>Culicinae</taxon>
        <taxon>Culicini</taxon>
        <taxon>Culex</taxon>
        <taxon>Culex</taxon>
    </lineage>
</organism>
<protein>
    <submittedName>
        <fullName evidence="1">Uncharacterized protein</fullName>
    </submittedName>
</protein>
<proteinExistence type="predicted"/>
<name>A0ABD1D2W1_CULPP</name>
<keyword evidence="2" id="KW-1185">Reference proteome</keyword>
<comment type="caution">
    <text evidence="1">The sequence shown here is derived from an EMBL/GenBank/DDBJ whole genome shotgun (WGS) entry which is preliminary data.</text>
</comment>
<dbReference type="EMBL" id="JBEHCU010007838">
    <property type="protein sequence ID" value="KAL1391557.1"/>
    <property type="molecule type" value="Genomic_DNA"/>
</dbReference>
<evidence type="ECO:0000313" key="2">
    <source>
        <dbReference type="Proteomes" id="UP001562425"/>
    </source>
</evidence>
<gene>
    <name evidence="1" type="ORF">pipiens_003135</name>
</gene>
<dbReference type="AlphaFoldDB" id="A0ABD1D2W1"/>
<accession>A0ABD1D2W1</accession>
<evidence type="ECO:0000313" key="1">
    <source>
        <dbReference type="EMBL" id="KAL1391557.1"/>
    </source>
</evidence>
<reference evidence="1 2" key="1">
    <citation type="submission" date="2024-05" db="EMBL/GenBank/DDBJ databases">
        <title>Culex pipiens pipiens assembly and annotation.</title>
        <authorList>
            <person name="Alout H."/>
            <person name="Durand T."/>
        </authorList>
    </citation>
    <scope>NUCLEOTIDE SEQUENCE [LARGE SCALE GENOMIC DNA]</scope>
    <source>
        <strain evidence="1">HA-2024</strain>
        <tissue evidence="1">Whole body</tissue>
    </source>
</reference>
<sequence>MNGKSTNSETANSSVSQQLQEIYAKLQKLDDLEKLSKDLLGKLLQLAHRIDVEEVLIKGIMLERPNQHLEVFRGVCGRAGFNAPDDVKRCAFKNNKRADAVQVLVAAIDCTSRDNLHCNEST</sequence>